<comment type="similarity">
    <text evidence="2">Belongs to the ESS2 family.</text>
</comment>
<feature type="compositionally biased region" description="Acidic residues" evidence="4">
    <location>
        <begin position="163"/>
        <end position="175"/>
    </location>
</feature>
<proteinExistence type="inferred from homology"/>
<gene>
    <name evidence="5" type="ORF">L201_007392</name>
</gene>
<reference evidence="5 6" key="1">
    <citation type="submission" date="2024-01" db="EMBL/GenBank/DDBJ databases">
        <title>Comparative genomics of Cryptococcus and Kwoniella reveals pathogenesis evolution and contrasting modes of karyotype evolution via chromosome fusion or intercentromeric recombination.</title>
        <authorList>
            <person name="Coelho M.A."/>
            <person name="David-Palma M."/>
            <person name="Shea T."/>
            <person name="Bowers K."/>
            <person name="McGinley-Smith S."/>
            <person name="Mohammad A.W."/>
            <person name="Gnirke A."/>
            <person name="Yurkov A.M."/>
            <person name="Nowrousian M."/>
            <person name="Sun S."/>
            <person name="Cuomo C.A."/>
            <person name="Heitman J."/>
        </authorList>
    </citation>
    <scope>NUCLEOTIDE SEQUENCE [LARGE SCALE GENOMIC DNA]</scope>
    <source>
        <strain evidence="5 6">CBS 6074</strain>
    </source>
</reference>
<organism evidence="5 6">
    <name type="scientific">Kwoniella dendrophila CBS 6074</name>
    <dbReference type="NCBI Taxonomy" id="1295534"/>
    <lineage>
        <taxon>Eukaryota</taxon>
        <taxon>Fungi</taxon>
        <taxon>Dikarya</taxon>
        <taxon>Basidiomycota</taxon>
        <taxon>Agaricomycotina</taxon>
        <taxon>Tremellomycetes</taxon>
        <taxon>Tremellales</taxon>
        <taxon>Cryptococcaceae</taxon>
        <taxon>Kwoniella</taxon>
    </lineage>
</organism>
<evidence type="ECO:0000313" key="6">
    <source>
        <dbReference type="Proteomes" id="UP001355207"/>
    </source>
</evidence>
<comment type="subcellular location">
    <subcellularLocation>
        <location evidence="1">Nucleus</location>
    </subcellularLocation>
</comment>
<dbReference type="PANTHER" id="PTHR12940:SF0">
    <property type="entry name" value="SPLICING FACTOR ESS-2 HOMOLOG"/>
    <property type="match status" value="1"/>
</dbReference>
<accession>A0AAX4K5M9</accession>
<feature type="region of interest" description="Disordered" evidence="4">
    <location>
        <begin position="124"/>
        <end position="191"/>
    </location>
</feature>
<evidence type="ECO:0000256" key="4">
    <source>
        <dbReference type="SAM" id="MobiDB-lite"/>
    </source>
</evidence>
<feature type="region of interest" description="Disordered" evidence="4">
    <location>
        <begin position="297"/>
        <end position="325"/>
    </location>
</feature>
<feature type="compositionally biased region" description="Polar residues" evidence="4">
    <location>
        <begin position="594"/>
        <end position="625"/>
    </location>
</feature>
<feature type="compositionally biased region" description="Basic and acidic residues" evidence="4">
    <location>
        <begin position="480"/>
        <end position="489"/>
    </location>
</feature>
<dbReference type="PANTHER" id="PTHR12940">
    <property type="entry name" value="ES-2 PROTEIN - RELATED"/>
    <property type="match status" value="1"/>
</dbReference>
<feature type="compositionally biased region" description="Polar residues" evidence="4">
    <location>
        <begin position="316"/>
        <end position="325"/>
    </location>
</feature>
<feature type="compositionally biased region" description="Polar residues" evidence="4">
    <location>
        <begin position="661"/>
        <end position="670"/>
    </location>
</feature>
<feature type="compositionally biased region" description="Basic and acidic residues" evidence="4">
    <location>
        <begin position="568"/>
        <end position="592"/>
    </location>
</feature>
<sequence length="713" mass="78123">MSGEPSNALIPRTGPAPRLIAGPKQGQKSLYQQHVLDEDTYTDALSHIITRDFFPNLPHLHATNDYLTALTENDPELLSTSIRKLAYLAQQKENGLDTPVGGRRSFDDIDAERVRRTEFAMAGTPYISLPGGRSRPTRTPIGARGWETPNIGESSRSKKRNEEYDELDGYSEENAEAGPGPSSRHLAKKKRKQMIRDDLSLDAFQRNYTSEDNASFIQIVDEENQKRKEERWGWAWEAEKKANQRRIEGEEKRKMILQAATSGNWRVNGEGQRLIGGLAEGGSDRNDGEAWKDVKLIENTKQPIPSSEKEDRDLSESSSSALITHSFGPTSSALIKVGESSSATQSKLAEITLPPKHPLTQALSEAGLPGTALISTEDGQIVPHREGASGGYDGRGRGDEEKALRLKAENAVMGDGESNSISLAGSGADQWGYKTRNNLMFPADSNSNPYPIPRPASTQQVAIPPSISHANTRLPDEEEIRPSRGEGSSRRGSSPARSWVDAAVKGTPYHREPSMPVINNYPLLPNDPSPEPQDMPSLLTWGTLLSTPRALDGNDDPLENTRSFQLPETKRRDEIGRKLADKASKSISERAKSFTPQHQKTSGSLSTTLRLAANQTLRSERTPGSTRGKMLPPSSFGSNTPRRQAESLTPAARRLLERSVTRSPITNSRVNGAGLGMSTGGKNRGAVMESKSGWTGLSNKSEKRMTWTPSPRK</sequence>
<evidence type="ECO:0000256" key="3">
    <source>
        <dbReference type="ARBA" id="ARBA00023242"/>
    </source>
</evidence>
<keyword evidence="6" id="KW-1185">Reference proteome</keyword>
<feature type="region of interest" description="Disordered" evidence="4">
    <location>
        <begin position="376"/>
        <end position="398"/>
    </location>
</feature>
<feature type="region of interest" description="Disordered" evidence="4">
    <location>
        <begin position="455"/>
        <end position="499"/>
    </location>
</feature>
<dbReference type="EMBL" id="CP144107">
    <property type="protein sequence ID" value="WWC92434.1"/>
    <property type="molecule type" value="Genomic_DNA"/>
</dbReference>
<protein>
    <recommendedName>
        <fullName evidence="7">Protein DGCR14</fullName>
    </recommendedName>
</protein>
<name>A0AAX4K5M9_9TREE</name>
<dbReference type="AlphaFoldDB" id="A0AAX4K5M9"/>
<dbReference type="InterPro" id="IPR019148">
    <property type="entry name" value="Nuclear_protein_DGCR14_ESS-2"/>
</dbReference>
<evidence type="ECO:0000313" key="5">
    <source>
        <dbReference type="EMBL" id="WWC92434.1"/>
    </source>
</evidence>
<dbReference type="Proteomes" id="UP001355207">
    <property type="component" value="Chromosome 10"/>
</dbReference>
<feature type="compositionally biased region" description="Gly residues" evidence="4">
    <location>
        <begin position="673"/>
        <end position="683"/>
    </location>
</feature>
<evidence type="ECO:0008006" key="7">
    <source>
        <dbReference type="Google" id="ProtNLM"/>
    </source>
</evidence>
<dbReference type="Pfam" id="PF09751">
    <property type="entry name" value="Es2"/>
    <property type="match status" value="1"/>
</dbReference>
<dbReference type="RefSeq" id="XP_066079196.1">
    <property type="nucleotide sequence ID" value="XM_066223099.1"/>
</dbReference>
<dbReference type="GeneID" id="91098061"/>
<evidence type="ECO:0000256" key="1">
    <source>
        <dbReference type="ARBA" id="ARBA00004123"/>
    </source>
</evidence>
<dbReference type="GO" id="GO:0071013">
    <property type="term" value="C:catalytic step 2 spliceosome"/>
    <property type="evidence" value="ECO:0007669"/>
    <property type="project" value="TreeGrafter"/>
</dbReference>
<evidence type="ECO:0000256" key="2">
    <source>
        <dbReference type="ARBA" id="ARBA00009072"/>
    </source>
</evidence>
<keyword evidence="3" id="KW-0539">Nucleus</keyword>
<feature type="region of interest" description="Disordered" evidence="4">
    <location>
        <begin position="549"/>
        <end position="713"/>
    </location>
</feature>